<evidence type="ECO:0000313" key="3">
    <source>
        <dbReference type="Proteomes" id="UP000092952"/>
    </source>
</evidence>
<sequence>MMGRSAKRAFWALPQRLYRNDPHWVPPLLLERHELLSARNPLFEHARWQAWLAKRGDQVVGRISAQVDTLYEQTHGERVGYFGLLEAEDDPQVFAALLGAAEDWLRGQGMTEIRGPFNLSINEECGVLVDGFDTPPMVMMGHALPYYGPRIQEQGYAKAKDLLAYIVDADFRFSPAAQRVLERERDQVTLRPLDLKHLDRDIAILRDIFNDAWAGNWGFVPFTAAEFRQLGQLVRWLVDPGFVQIAEVAGEPVAMIAVLPNLNEAIADLHGRLLPFGWARLLWRLKVRHPKAVRVALLGVRQRLQRTRLGAALAMLVVDAVRQTGLRRGVTQAEMSWILEDNRGMRSIIESLGSRCYKRYRIYGKAL</sequence>
<dbReference type="PANTHER" id="PTHR41368:SF1">
    <property type="entry name" value="PROTEIN YGHO"/>
    <property type="match status" value="1"/>
</dbReference>
<dbReference type="STRING" id="1810504.PG2T_09040"/>
<proteinExistence type="predicted"/>
<dbReference type="SUPFAM" id="SSF55729">
    <property type="entry name" value="Acyl-CoA N-acyltransferases (Nat)"/>
    <property type="match status" value="1"/>
</dbReference>
<name>A0A1B1YXQ0_9GAMM</name>
<gene>
    <name evidence="2" type="ORF">PG2T_09040</name>
</gene>
<evidence type="ECO:0000313" key="2">
    <source>
        <dbReference type="EMBL" id="ANX05572.1"/>
    </source>
</evidence>
<dbReference type="GO" id="GO:0003677">
    <property type="term" value="F:DNA binding"/>
    <property type="evidence" value="ECO:0007669"/>
    <property type="project" value="UniProtKB-KW"/>
</dbReference>
<dbReference type="FunCoup" id="A0A1B1YXQ0">
    <property type="interactions" value="44"/>
</dbReference>
<dbReference type="PANTHER" id="PTHR41368">
    <property type="entry name" value="PROTEIN YGHO"/>
    <property type="match status" value="1"/>
</dbReference>
<keyword evidence="3" id="KW-1185">Reference proteome</keyword>
<feature type="domain" description="N-acetyltransferase" evidence="1">
    <location>
        <begin position="188"/>
        <end position="367"/>
    </location>
</feature>
<dbReference type="Proteomes" id="UP000092952">
    <property type="component" value="Chromosome"/>
</dbReference>
<protein>
    <submittedName>
        <fullName evidence="2">DNA-binding protein</fullName>
    </submittedName>
</protein>
<dbReference type="InterPro" id="IPR039968">
    <property type="entry name" value="BcerS-like"/>
</dbReference>
<evidence type="ECO:0000259" key="1">
    <source>
        <dbReference type="PROSITE" id="PS51186"/>
    </source>
</evidence>
<dbReference type="EMBL" id="CP014671">
    <property type="protein sequence ID" value="ANX05572.1"/>
    <property type="molecule type" value="Genomic_DNA"/>
</dbReference>
<dbReference type="AlphaFoldDB" id="A0A1B1YXQ0"/>
<dbReference type="GO" id="GO:0016747">
    <property type="term" value="F:acyltransferase activity, transferring groups other than amino-acyl groups"/>
    <property type="evidence" value="ECO:0007669"/>
    <property type="project" value="InterPro"/>
</dbReference>
<keyword evidence="2" id="KW-0238">DNA-binding</keyword>
<dbReference type="KEGG" id="gbi:PG2T_09040"/>
<accession>A0A1B1YXQ0</accession>
<dbReference type="PROSITE" id="PS51186">
    <property type="entry name" value="GNAT"/>
    <property type="match status" value="1"/>
</dbReference>
<dbReference type="Gene3D" id="3.40.630.30">
    <property type="match status" value="1"/>
</dbReference>
<dbReference type="InterPro" id="IPR016181">
    <property type="entry name" value="Acyl_CoA_acyltransferase"/>
</dbReference>
<dbReference type="InParanoid" id="A0A1B1YXQ0"/>
<reference evidence="3" key="1">
    <citation type="submission" date="2016-03" db="EMBL/GenBank/DDBJ databases">
        <title>Complete genome sequence of Solimmundus cernigliae, representing a novel lineage of polycyclic aromatic hydrocarbon degraders within the Gammaproteobacteria.</title>
        <authorList>
            <person name="Singleton D.R."/>
            <person name="Dickey A.N."/>
            <person name="Scholl E.H."/>
            <person name="Wright F.A."/>
            <person name="Aitken M.D."/>
        </authorList>
    </citation>
    <scope>NUCLEOTIDE SEQUENCE [LARGE SCALE GENOMIC DNA]</scope>
    <source>
        <strain evidence="3">TR3.2</strain>
    </source>
</reference>
<organism evidence="2 3">
    <name type="scientific">Immundisolibacter cernigliae</name>
    <dbReference type="NCBI Taxonomy" id="1810504"/>
    <lineage>
        <taxon>Bacteria</taxon>
        <taxon>Pseudomonadati</taxon>
        <taxon>Pseudomonadota</taxon>
        <taxon>Gammaproteobacteria</taxon>
        <taxon>Immundisolibacterales</taxon>
        <taxon>Immundisolibacteraceae</taxon>
        <taxon>Immundisolibacter</taxon>
    </lineage>
</organism>
<dbReference type="InterPro" id="IPR000182">
    <property type="entry name" value="GNAT_dom"/>
</dbReference>